<dbReference type="Pfam" id="PF12804">
    <property type="entry name" value="NTP_transf_3"/>
    <property type="match status" value="1"/>
</dbReference>
<dbReference type="Proteomes" id="UP000617979">
    <property type="component" value="Unassembled WGS sequence"/>
</dbReference>
<dbReference type="EMBL" id="BMEX01000003">
    <property type="protein sequence ID" value="GGA41386.1"/>
    <property type="molecule type" value="Genomic_DNA"/>
</dbReference>
<evidence type="ECO:0000256" key="8">
    <source>
        <dbReference type="HAMAP-Rule" id="MF_00316"/>
    </source>
</evidence>
<evidence type="ECO:0000256" key="3">
    <source>
        <dbReference type="ARBA" id="ARBA00022723"/>
    </source>
</evidence>
<keyword evidence="5 8" id="KW-0460">Magnesium</keyword>
<evidence type="ECO:0000313" key="10">
    <source>
        <dbReference type="EMBL" id="GGA41386.1"/>
    </source>
</evidence>
<organism evidence="10 11">
    <name type="scientific">Kroppenstedtia guangzhouensis</name>
    <dbReference type="NCBI Taxonomy" id="1274356"/>
    <lineage>
        <taxon>Bacteria</taxon>
        <taxon>Bacillati</taxon>
        <taxon>Bacillota</taxon>
        <taxon>Bacilli</taxon>
        <taxon>Bacillales</taxon>
        <taxon>Thermoactinomycetaceae</taxon>
        <taxon>Kroppenstedtia</taxon>
    </lineage>
</organism>
<dbReference type="InterPro" id="IPR029044">
    <property type="entry name" value="Nucleotide-diphossugar_trans"/>
</dbReference>
<protein>
    <recommendedName>
        <fullName evidence="8">Probable molybdenum cofactor guanylyltransferase</fullName>
        <shortName evidence="8">MoCo guanylyltransferase</shortName>
        <ecNumber evidence="8">2.7.7.77</ecNumber>
    </recommendedName>
    <alternativeName>
        <fullName evidence="8">GTP:molybdopterin guanylyltransferase</fullName>
    </alternativeName>
    <alternativeName>
        <fullName evidence="8">Mo-MPT guanylyltransferase</fullName>
    </alternativeName>
    <alternativeName>
        <fullName evidence="8">Molybdopterin guanylyltransferase</fullName>
    </alternativeName>
    <alternativeName>
        <fullName evidence="8">Molybdopterin-guanine dinucleotide synthase</fullName>
        <shortName evidence="8">MGD synthase</shortName>
    </alternativeName>
</protein>
<dbReference type="SUPFAM" id="SSF53448">
    <property type="entry name" value="Nucleotide-diphospho-sugar transferases"/>
    <property type="match status" value="1"/>
</dbReference>
<comment type="similarity">
    <text evidence="8">Belongs to the MobA family.</text>
</comment>
<dbReference type="GO" id="GO:0016779">
    <property type="term" value="F:nucleotidyltransferase activity"/>
    <property type="evidence" value="ECO:0007669"/>
    <property type="project" value="UniProtKB-KW"/>
</dbReference>
<dbReference type="PANTHER" id="PTHR19136:SF81">
    <property type="entry name" value="MOLYBDENUM COFACTOR GUANYLYLTRANSFERASE"/>
    <property type="match status" value="1"/>
</dbReference>
<evidence type="ECO:0000256" key="1">
    <source>
        <dbReference type="ARBA" id="ARBA00022490"/>
    </source>
</evidence>
<evidence type="ECO:0000313" key="11">
    <source>
        <dbReference type="Proteomes" id="UP000617979"/>
    </source>
</evidence>
<keyword evidence="10" id="KW-0548">Nucleotidyltransferase</keyword>
<comment type="catalytic activity">
    <reaction evidence="8">
        <text>Mo-molybdopterin + GTP + H(+) = Mo-molybdopterin guanine dinucleotide + diphosphate</text>
        <dbReference type="Rhea" id="RHEA:34243"/>
        <dbReference type="ChEBI" id="CHEBI:15378"/>
        <dbReference type="ChEBI" id="CHEBI:33019"/>
        <dbReference type="ChEBI" id="CHEBI:37565"/>
        <dbReference type="ChEBI" id="CHEBI:71302"/>
        <dbReference type="ChEBI" id="CHEBI:71310"/>
        <dbReference type="EC" id="2.7.7.77"/>
    </reaction>
</comment>
<keyword evidence="6 8" id="KW-0342">GTP-binding</keyword>
<evidence type="ECO:0000256" key="2">
    <source>
        <dbReference type="ARBA" id="ARBA00022679"/>
    </source>
</evidence>
<comment type="subcellular location">
    <subcellularLocation>
        <location evidence="8">Cytoplasm</location>
    </subcellularLocation>
</comment>
<accession>A0ABQ1GD52</accession>
<dbReference type="RefSeq" id="WP_188431063.1">
    <property type="nucleotide sequence ID" value="NZ_BMEX01000003.1"/>
</dbReference>
<comment type="function">
    <text evidence="8">Transfers a GMP moiety from GTP to Mo-molybdopterin (Mo-MPT) cofactor (Moco or molybdenum cofactor) to form Mo-molybdopterin guanine dinucleotide (Mo-MGD) cofactor.</text>
</comment>
<evidence type="ECO:0000256" key="4">
    <source>
        <dbReference type="ARBA" id="ARBA00022741"/>
    </source>
</evidence>
<feature type="binding site" evidence="8">
    <location>
        <position position="71"/>
    </location>
    <ligand>
        <name>GTP</name>
        <dbReference type="ChEBI" id="CHEBI:37565"/>
    </ligand>
</feature>
<keyword evidence="3 8" id="KW-0479">Metal-binding</keyword>
<keyword evidence="7 8" id="KW-0501">Molybdenum cofactor biosynthesis</keyword>
<reference evidence="11" key="1">
    <citation type="journal article" date="2019" name="Int. J. Syst. Evol. Microbiol.">
        <title>The Global Catalogue of Microorganisms (GCM) 10K type strain sequencing project: providing services to taxonomists for standard genome sequencing and annotation.</title>
        <authorList>
            <consortium name="The Broad Institute Genomics Platform"/>
            <consortium name="The Broad Institute Genome Sequencing Center for Infectious Disease"/>
            <person name="Wu L."/>
            <person name="Ma J."/>
        </authorList>
    </citation>
    <scope>NUCLEOTIDE SEQUENCE [LARGE SCALE GENOMIC DNA]</scope>
    <source>
        <strain evidence="11">CGMCC 1.12404</strain>
    </source>
</reference>
<comment type="caution">
    <text evidence="10">The sequence shown here is derived from an EMBL/GenBank/DDBJ whole genome shotgun (WGS) entry which is preliminary data.</text>
</comment>
<sequence>MADGVQFAGLIILAGGQSRRMGRDKALLPLAGEIMVRRVIRRLSLRGKWAIMVSSNQPEKFPGLEVPVVPDQLLEGGPLAGIHACLETSPCEWNLVTACDLPFVSGEVAQQLLALAGSGTWDVVVPVAGNRAHPLFGVYSRRCRRQLEVFLKGGGRRVTDFLKRAKTRYVSGEFPDKIFFNMNRPEDYYRAIAMEKEIQDGG</sequence>
<comment type="domain">
    <text evidence="8">The N-terminal domain determines nucleotide recognition and specific binding, while the C-terminal domain determines the specific binding to the target protein.</text>
</comment>
<evidence type="ECO:0000256" key="6">
    <source>
        <dbReference type="ARBA" id="ARBA00023134"/>
    </source>
</evidence>
<feature type="binding site" evidence="8">
    <location>
        <position position="25"/>
    </location>
    <ligand>
        <name>GTP</name>
        <dbReference type="ChEBI" id="CHEBI:37565"/>
    </ligand>
</feature>
<gene>
    <name evidence="8 10" type="primary">mobA</name>
    <name evidence="10" type="ORF">GCM10007416_12980</name>
</gene>
<dbReference type="InterPro" id="IPR025877">
    <property type="entry name" value="MobA-like_NTP_Trfase"/>
</dbReference>
<keyword evidence="1 8" id="KW-0963">Cytoplasm</keyword>
<dbReference type="PANTHER" id="PTHR19136">
    <property type="entry name" value="MOLYBDENUM COFACTOR GUANYLYLTRANSFERASE"/>
    <property type="match status" value="1"/>
</dbReference>
<dbReference type="CDD" id="cd02503">
    <property type="entry name" value="MobA"/>
    <property type="match status" value="1"/>
</dbReference>
<keyword evidence="4 8" id="KW-0547">Nucleotide-binding</keyword>
<feature type="binding site" evidence="8">
    <location>
        <begin position="13"/>
        <end position="15"/>
    </location>
    <ligand>
        <name>GTP</name>
        <dbReference type="ChEBI" id="CHEBI:37565"/>
    </ligand>
</feature>
<comment type="caution">
    <text evidence="8">Lacks conserved residue(s) required for the propagation of feature annotation.</text>
</comment>
<comment type="cofactor">
    <cofactor evidence="8">
        <name>Mg(2+)</name>
        <dbReference type="ChEBI" id="CHEBI:18420"/>
    </cofactor>
</comment>
<feature type="binding site" evidence="8">
    <location>
        <position position="100"/>
    </location>
    <ligand>
        <name>Mg(2+)</name>
        <dbReference type="ChEBI" id="CHEBI:18420"/>
    </ligand>
</feature>
<feature type="binding site" evidence="8">
    <location>
        <position position="100"/>
    </location>
    <ligand>
        <name>GTP</name>
        <dbReference type="ChEBI" id="CHEBI:37565"/>
    </ligand>
</feature>
<dbReference type="HAMAP" id="MF_00316">
    <property type="entry name" value="MobA"/>
    <property type="match status" value="1"/>
</dbReference>
<feature type="domain" description="MobA-like NTP transferase" evidence="9">
    <location>
        <begin position="11"/>
        <end position="160"/>
    </location>
</feature>
<evidence type="ECO:0000256" key="5">
    <source>
        <dbReference type="ARBA" id="ARBA00022842"/>
    </source>
</evidence>
<dbReference type="EC" id="2.7.7.77" evidence="8"/>
<dbReference type="InterPro" id="IPR013482">
    <property type="entry name" value="Molybde_CF_guanTrfase"/>
</dbReference>
<name>A0ABQ1GD52_9BACL</name>
<dbReference type="Gene3D" id="3.90.550.10">
    <property type="entry name" value="Spore Coat Polysaccharide Biosynthesis Protein SpsA, Chain A"/>
    <property type="match status" value="1"/>
</dbReference>
<keyword evidence="2 8" id="KW-0808">Transferase</keyword>
<keyword evidence="11" id="KW-1185">Reference proteome</keyword>
<proteinExistence type="inferred from homology"/>
<evidence type="ECO:0000259" key="9">
    <source>
        <dbReference type="Pfam" id="PF12804"/>
    </source>
</evidence>
<evidence type="ECO:0000256" key="7">
    <source>
        <dbReference type="ARBA" id="ARBA00023150"/>
    </source>
</evidence>